<dbReference type="EMBL" id="CP000886">
    <property type="protein sequence ID" value="ABX70621.1"/>
    <property type="molecule type" value="Genomic_DNA"/>
</dbReference>
<protein>
    <submittedName>
        <fullName evidence="2">Uncharacterized protein</fullName>
    </submittedName>
</protein>
<sequence length="39" mass="4370">MTTISLFIIYSDAADVNAGVRKKSSMPKNKKSGTFRHRL</sequence>
<proteinExistence type="predicted"/>
<organism evidence="2 3">
    <name type="scientific">Salmonella paratyphi B (strain ATCC BAA-1250 / SPB7)</name>
    <dbReference type="NCBI Taxonomy" id="1016998"/>
    <lineage>
        <taxon>Bacteria</taxon>
        <taxon>Pseudomonadati</taxon>
        <taxon>Pseudomonadota</taxon>
        <taxon>Gammaproteobacteria</taxon>
        <taxon>Enterobacterales</taxon>
        <taxon>Enterobacteriaceae</taxon>
        <taxon>Salmonella</taxon>
    </lineage>
</organism>
<gene>
    <name evidence="2" type="ordered locus">SPAB_05348</name>
</gene>
<dbReference type="Proteomes" id="UP000008556">
    <property type="component" value="Chromosome"/>
</dbReference>
<dbReference type="KEGG" id="spq:SPAB_05348"/>
<evidence type="ECO:0000313" key="3">
    <source>
        <dbReference type="Proteomes" id="UP000008556"/>
    </source>
</evidence>
<feature type="region of interest" description="Disordered" evidence="1">
    <location>
        <begin position="20"/>
        <end position="39"/>
    </location>
</feature>
<name>A0A6C6ZAV1_SALPB</name>
<evidence type="ECO:0000313" key="2">
    <source>
        <dbReference type="EMBL" id="ABX70621.1"/>
    </source>
</evidence>
<accession>A0A6C6ZAV1</accession>
<reference evidence="2 3" key="1">
    <citation type="submission" date="2007-11" db="EMBL/GenBank/DDBJ databases">
        <authorList>
            <consortium name="The Salmonella enterica serovar Paratyphi B Genome Sequencing Project"/>
            <person name="McClelland M."/>
            <person name="Sanderson E.K."/>
            <person name="Porwollik S."/>
            <person name="Spieth J."/>
            <person name="Clifton W.S."/>
            <person name="Fulton R."/>
            <person name="Cordes M."/>
            <person name="Wollam A."/>
            <person name="Shah N."/>
            <person name="Pepin K."/>
            <person name="Bhonagiri V."/>
            <person name="Nash W."/>
            <person name="Johnson M."/>
            <person name="Thiruvilangam P."/>
            <person name="Wilson R."/>
        </authorList>
    </citation>
    <scope>NUCLEOTIDE SEQUENCE [LARGE SCALE GENOMIC DNA]</scope>
    <source>
        <strain evidence="3">ATCC BAA-1250 / SPB7</strain>
    </source>
</reference>
<dbReference type="AlphaFoldDB" id="A0A6C6ZAV1"/>
<evidence type="ECO:0000256" key="1">
    <source>
        <dbReference type="SAM" id="MobiDB-lite"/>
    </source>
</evidence>